<feature type="site" description="Important for substrate specificity" evidence="9">
    <location>
        <position position="70"/>
    </location>
</feature>
<proteinExistence type="inferred from homology"/>
<comment type="similarity">
    <text evidence="7 9">Belongs to the Maf family. YceF subfamily.</text>
</comment>
<dbReference type="KEGG" id="mec:Q7C_2665"/>
<keyword evidence="4 9" id="KW-0546">Nucleotide metabolism</keyword>
<dbReference type="NCBIfam" id="TIGR00172">
    <property type="entry name" value="maf"/>
    <property type="match status" value="1"/>
</dbReference>
<dbReference type="AlphaFoldDB" id="I1YLJ3"/>
<dbReference type="FunFam" id="3.90.950.10:FF:000005">
    <property type="entry name" value="7-methyl-GTP pyrophosphatase"/>
    <property type="match status" value="1"/>
</dbReference>
<evidence type="ECO:0000256" key="9">
    <source>
        <dbReference type="HAMAP-Rule" id="MF_00528"/>
    </source>
</evidence>
<dbReference type="SUPFAM" id="SSF52972">
    <property type="entry name" value="ITPase-like"/>
    <property type="match status" value="1"/>
</dbReference>
<dbReference type="Gene3D" id="3.90.950.10">
    <property type="match status" value="1"/>
</dbReference>
<organism evidence="10 11">
    <name type="scientific">Methylophaga frappieri (strain ATCC BAA-2434 / DSM 25690 / JAM7)</name>
    <dbReference type="NCBI Taxonomy" id="754477"/>
    <lineage>
        <taxon>Bacteria</taxon>
        <taxon>Pseudomonadati</taxon>
        <taxon>Pseudomonadota</taxon>
        <taxon>Gammaproteobacteria</taxon>
        <taxon>Thiotrichales</taxon>
        <taxon>Piscirickettsiaceae</taxon>
        <taxon>Methylophaga</taxon>
    </lineage>
</organism>
<dbReference type="InterPro" id="IPR003697">
    <property type="entry name" value="Maf-like"/>
</dbReference>
<keyword evidence="3 9" id="KW-0378">Hydrolase</keyword>
<dbReference type="PIRSF" id="PIRSF006305">
    <property type="entry name" value="Maf"/>
    <property type="match status" value="1"/>
</dbReference>
<keyword evidence="11" id="KW-1185">Reference proteome</keyword>
<evidence type="ECO:0000256" key="8">
    <source>
        <dbReference type="ARBA" id="ARBA00068163"/>
    </source>
</evidence>
<evidence type="ECO:0000256" key="6">
    <source>
        <dbReference type="ARBA" id="ARBA00053369"/>
    </source>
</evidence>
<dbReference type="PANTHER" id="PTHR43213">
    <property type="entry name" value="BIFUNCTIONAL DTTP/UTP PYROPHOSPHATASE/METHYLTRANSFERASE PROTEIN-RELATED"/>
    <property type="match status" value="1"/>
</dbReference>
<evidence type="ECO:0000256" key="3">
    <source>
        <dbReference type="ARBA" id="ARBA00022801"/>
    </source>
</evidence>
<evidence type="ECO:0000256" key="4">
    <source>
        <dbReference type="ARBA" id="ARBA00023080"/>
    </source>
</evidence>
<feature type="active site" description="Proton acceptor" evidence="9">
    <location>
        <position position="69"/>
    </location>
</feature>
<dbReference type="GO" id="GO:0047429">
    <property type="term" value="F:nucleoside triphosphate diphosphatase activity"/>
    <property type="evidence" value="ECO:0007669"/>
    <property type="project" value="InterPro"/>
</dbReference>
<dbReference type="CDD" id="cd00555">
    <property type="entry name" value="Maf"/>
    <property type="match status" value="1"/>
</dbReference>
<feature type="site" description="Important for substrate specificity" evidence="9">
    <location>
        <position position="12"/>
    </location>
</feature>
<comment type="subcellular location">
    <subcellularLocation>
        <location evidence="1 9">Cytoplasm</location>
    </subcellularLocation>
</comment>
<dbReference type="Proteomes" id="UP000009145">
    <property type="component" value="Chromosome"/>
</dbReference>
<evidence type="ECO:0000313" key="10">
    <source>
        <dbReference type="EMBL" id="AFJ03786.1"/>
    </source>
</evidence>
<dbReference type="InterPro" id="IPR029001">
    <property type="entry name" value="ITPase-like_fam"/>
</dbReference>
<dbReference type="RefSeq" id="WP_014705204.1">
    <property type="nucleotide sequence ID" value="NC_017856.1"/>
</dbReference>
<evidence type="ECO:0000256" key="5">
    <source>
        <dbReference type="ARBA" id="ARBA00050213"/>
    </source>
</evidence>
<keyword evidence="2 9" id="KW-0963">Cytoplasm</keyword>
<dbReference type="PANTHER" id="PTHR43213:SF10">
    <property type="entry name" value="7-METHYL-GTP PYROPHOSPHATASE"/>
    <property type="match status" value="1"/>
</dbReference>
<dbReference type="HOGENOM" id="CLU_040416_1_0_6"/>
<comment type="function">
    <text evidence="6 9">Nucleoside triphosphate pyrophosphatase that hydrolyzes 7-methyl-GTP (m(7)GTP). May have a dual role in cell division arrest and in preventing the incorporation of modified nucleotides into cellular nucleic acids.</text>
</comment>
<sequence length="193" mass="20964">MQTLILGSSSPYRATLLDKLHLDYQVASPQIDESPLLGESPAQLVLRLAENKARKVAESHPDSLIIGSDQVAVLNNKIMGKPGTTEKAIKQLTEASGNMVTFLTGLALFNARTGTMQSLVEPYEVHFRSLTTQQITRYIEKEQPLDCAGSFKSEGLGISLFQALNGQDPNSLIGLPLIQLVNFLASEGVDVLR</sequence>
<dbReference type="GO" id="GO:0009117">
    <property type="term" value="P:nucleotide metabolic process"/>
    <property type="evidence" value="ECO:0007669"/>
    <property type="project" value="UniProtKB-KW"/>
</dbReference>
<protein>
    <recommendedName>
        <fullName evidence="8 9">7-methyl-GTP pyrophosphatase</fullName>
        <shortName evidence="9">m(7)GTP pyrophosphatase</shortName>
        <ecNumber evidence="9">3.6.1.-</ecNumber>
    </recommendedName>
</protein>
<dbReference type="Pfam" id="PF02545">
    <property type="entry name" value="Maf"/>
    <property type="match status" value="1"/>
</dbReference>
<evidence type="ECO:0000256" key="2">
    <source>
        <dbReference type="ARBA" id="ARBA00022490"/>
    </source>
</evidence>
<comment type="caution">
    <text evidence="9">Lacks conserved residue(s) required for the propagation of feature annotation.</text>
</comment>
<dbReference type="EC" id="3.6.1.-" evidence="9"/>
<accession>I1YLJ3</accession>
<name>I1YLJ3_METFJ</name>
<evidence type="ECO:0000256" key="1">
    <source>
        <dbReference type="ARBA" id="ARBA00004496"/>
    </source>
</evidence>
<dbReference type="STRING" id="754477.Q7C_2665"/>
<gene>
    <name evidence="10" type="ordered locus">Q7C_2665</name>
</gene>
<dbReference type="EMBL" id="CP003380">
    <property type="protein sequence ID" value="AFJ03786.1"/>
    <property type="molecule type" value="Genomic_DNA"/>
</dbReference>
<evidence type="ECO:0000256" key="7">
    <source>
        <dbReference type="ARBA" id="ARBA00060749"/>
    </source>
</evidence>
<dbReference type="eggNOG" id="COG0424">
    <property type="taxonomic scope" value="Bacteria"/>
</dbReference>
<feature type="site" description="Important for substrate specificity" evidence="9">
    <location>
        <position position="154"/>
    </location>
</feature>
<comment type="cofactor">
    <cofactor evidence="9">
        <name>a divalent metal cation</name>
        <dbReference type="ChEBI" id="CHEBI:60240"/>
    </cofactor>
</comment>
<dbReference type="PATRIC" id="fig|754477.3.peg.2621"/>
<dbReference type="OrthoDB" id="9813694at2"/>
<dbReference type="HAMAP" id="MF_00528">
    <property type="entry name" value="Maf"/>
    <property type="match status" value="1"/>
</dbReference>
<reference evidence="10 11" key="1">
    <citation type="journal article" date="2012" name="J. Bacteriol.">
        <title>Complete genome sequences of Methylophaga sp. strain JAM1 and Methylophaga sp. strain JAM7.</title>
        <authorList>
            <person name="Villeneuve C."/>
            <person name="Martineau C."/>
            <person name="Mauffrey F."/>
            <person name="Villemur R."/>
        </authorList>
    </citation>
    <scope>NUCLEOTIDE SEQUENCE [LARGE SCALE GENOMIC DNA]</scope>
    <source>
        <strain evidence="10 11">JAM7</strain>
    </source>
</reference>
<comment type="catalytic activity">
    <reaction evidence="5 9">
        <text>N(7)-methyl-GTP + H2O = N(7)-methyl-GMP + diphosphate + H(+)</text>
        <dbReference type="Rhea" id="RHEA:58744"/>
        <dbReference type="ChEBI" id="CHEBI:15377"/>
        <dbReference type="ChEBI" id="CHEBI:15378"/>
        <dbReference type="ChEBI" id="CHEBI:33019"/>
        <dbReference type="ChEBI" id="CHEBI:58285"/>
        <dbReference type="ChEBI" id="CHEBI:87133"/>
    </reaction>
</comment>
<evidence type="ECO:0000313" key="11">
    <source>
        <dbReference type="Proteomes" id="UP000009145"/>
    </source>
</evidence>
<dbReference type="GO" id="GO:0005737">
    <property type="term" value="C:cytoplasm"/>
    <property type="evidence" value="ECO:0007669"/>
    <property type="project" value="UniProtKB-SubCell"/>
</dbReference>